<keyword evidence="3" id="KW-1185">Reference proteome</keyword>
<dbReference type="AlphaFoldDB" id="A0A409XJ68"/>
<dbReference type="PANTHER" id="PTHR10678">
    <property type="entry name" value="26S PROTEASOME NON-ATPASE REGULATORY SUBUNIT 11/COP9 SIGNALOSOME COMPLEX SUBUNIT 2"/>
    <property type="match status" value="1"/>
</dbReference>
<sequence>QSRDGLRDHEAVFFKFGELYRDQKYTEGLAEVINHLRAFMLSIAKAKTMKLIRTHLDYFTAIADSQKVQMKALMDNIAWAKLEKHIFLKHSLEMRLVGLQLESPQYLPPTALIEILLMDLKWLNNKMILTEMHLLESWTYCALGNMPKAKASITSSRTAANAIYCPPALLALLYLPLGILHMEEKDYST</sequence>
<dbReference type="Gene3D" id="1.25.40.570">
    <property type="match status" value="1"/>
</dbReference>
<protein>
    <recommendedName>
        <fullName evidence="1">26S proteasome regulatory subunit Rpn6 N-terminal domain-containing protein</fullName>
    </recommendedName>
</protein>
<evidence type="ECO:0000313" key="3">
    <source>
        <dbReference type="Proteomes" id="UP000283269"/>
    </source>
</evidence>
<gene>
    <name evidence="2" type="ORF">CVT25_010106</name>
</gene>
<feature type="domain" description="26S proteasome regulatory subunit Rpn6 N-terminal" evidence="1">
    <location>
        <begin position="4"/>
        <end position="92"/>
    </location>
</feature>
<evidence type="ECO:0000313" key="2">
    <source>
        <dbReference type="EMBL" id="PPQ90781.1"/>
    </source>
</evidence>
<dbReference type="InterPro" id="IPR050871">
    <property type="entry name" value="26S_Proteasome/COP9_Components"/>
</dbReference>
<organism evidence="2 3">
    <name type="scientific">Psilocybe cyanescens</name>
    <dbReference type="NCBI Taxonomy" id="93625"/>
    <lineage>
        <taxon>Eukaryota</taxon>
        <taxon>Fungi</taxon>
        <taxon>Dikarya</taxon>
        <taxon>Basidiomycota</taxon>
        <taxon>Agaricomycotina</taxon>
        <taxon>Agaricomycetes</taxon>
        <taxon>Agaricomycetidae</taxon>
        <taxon>Agaricales</taxon>
        <taxon>Agaricineae</taxon>
        <taxon>Strophariaceae</taxon>
        <taxon>Psilocybe</taxon>
    </lineage>
</organism>
<proteinExistence type="predicted"/>
<dbReference type="OrthoDB" id="1418352at2759"/>
<name>A0A409XJ68_PSICY</name>
<comment type="caution">
    <text evidence="2">The sequence shown here is derived from an EMBL/GenBank/DDBJ whole genome shotgun (WGS) entry which is preliminary data.</text>
</comment>
<dbReference type="Proteomes" id="UP000283269">
    <property type="component" value="Unassembled WGS sequence"/>
</dbReference>
<dbReference type="Pfam" id="PF18055">
    <property type="entry name" value="RPN6_N"/>
    <property type="match status" value="1"/>
</dbReference>
<dbReference type="InterPro" id="IPR040773">
    <property type="entry name" value="Rpn6_N"/>
</dbReference>
<dbReference type="EMBL" id="NHYD01001546">
    <property type="protein sequence ID" value="PPQ90781.1"/>
    <property type="molecule type" value="Genomic_DNA"/>
</dbReference>
<dbReference type="InParanoid" id="A0A409XJ68"/>
<feature type="non-terminal residue" evidence="2">
    <location>
        <position position="189"/>
    </location>
</feature>
<feature type="non-terminal residue" evidence="2">
    <location>
        <position position="1"/>
    </location>
</feature>
<reference evidence="2 3" key="1">
    <citation type="journal article" date="2018" name="Evol. Lett.">
        <title>Horizontal gene cluster transfer increased hallucinogenic mushroom diversity.</title>
        <authorList>
            <person name="Reynolds H.T."/>
            <person name="Vijayakumar V."/>
            <person name="Gluck-Thaler E."/>
            <person name="Korotkin H.B."/>
            <person name="Matheny P.B."/>
            <person name="Slot J.C."/>
        </authorList>
    </citation>
    <scope>NUCLEOTIDE SEQUENCE [LARGE SCALE GENOMIC DNA]</scope>
    <source>
        <strain evidence="2 3">2631</strain>
    </source>
</reference>
<accession>A0A409XJ68</accession>
<evidence type="ECO:0000259" key="1">
    <source>
        <dbReference type="Pfam" id="PF18055"/>
    </source>
</evidence>
<dbReference type="STRING" id="93625.A0A409XJ68"/>